<name>A0A5J6G481_STRKN</name>
<dbReference type="Pfam" id="PF03861">
    <property type="entry name" value="ANTAR"/>
    <property type="match status" value="1"/>
</dbReference>
<dbReference type="InterPro" id="IPR003658">
    <property type="entry name" value="Anti-sigma_ant"/>
</dbReference>
<dbReference type="PANTHER" id="PTHR33495">
    <property type="entry name" value="ANTI-SIGMA FACTOR ANTAGONIST TM_1081-RELATED-RELATED"/>
    <property type="match status" value="1"/>
</dbReference>
<dbReference type="NCBIfam" id="TIGR00377">
    <property type="entry name" value="ant_ant_sig"/>
    <property type="match status" value="1"/>
</dbReference>
<evidence type="ECO:0000256" key="2">
    <source>
        <dbReference type="RuleBase" id="RU003749"/>
    </source>
</evidence>
<dbReference type="Pfam" id="PF13466">
    <property type="entry name" value="STAS_2"/>
    <property type="match status" value="1"/>
</dbReference>
<dbReference type="GO" id="GO:0043856">
    <property type="term" value="F:anti-sigma factor antagonist activity"/>
    <property type="evidence" value="ECO:0007669"/>
    <property type="project" value="InterPro"/>
</dbReference>
<dbReference type="PROSITE" id="PS50801">
    <property type="entry name" value="STAS"/>
    <property type="match status" value="1"/>
</dbReference>
<organism evidence="5 6">
    <name type="scientific">Streptomyces kanamyceticus</name>
    <dbReference type="NCBI Taxonomy" id="1967"/>
    <lineage>
        <taxon>Bacteria</taxon>
        <taxon>Bacillati</taxon>
        <taxon>Actinomycetota</taxon>
        <taxon>Actinomycetes</taxon>
        <taxon>Kitasatosporales</taxon>
        <taxon>Streptomycetaceae</taxon>
        <taxon>Streptomyces</taxon>
    </lineage>
</organism>
<dbReference type="SUPFAM" id="SSF52091">
    <property type="entry name" value="SpoIIaa-like"/>
    <property type="match status" value="1"/>
</dbReference>
<dbReference type="OrthoDB" id="3296948at2"/>
<protein>
    <recommendedName>
        <fullName evidence="2">Anti-sigma factor antagonist</fullName>
    </recommendedName>
</protein>
<sequence>MPELAHSQQPLPREGVEHDRGRRLIILCGDLDLDAAQRLRPDLCVALNHAPEGIDLDLRDVDFCDCSGLNVLLALRRQAVKAGKTIVIRAASPTVDRVLELTGVRGLFMPLPEAEAEVEVENEDDQDLHTVVAQLRRAMMTRPTIDLARGILMSSFGLSPEAAWEVLVSASQHTNTKLYVLAEDVVGTVRGGPLHDSVRKQLEAAVARTTAAHAACLSPADPRSA</sequence>
<evidence type="ECO:0000256" key="1">
    <source>
        <dbReference type="ARBA" id="ARBA00009013"/>
    </source>
</evidence>
<evidence type="ECO:0000313" key="5">
    <source>
        <dbReference type="EMBL" id="QEU89743.1"/>
    </source>
</evidence>
<feature type="domain" description="ANTAR" evidence="4">
    <location>
        <begin position="125"/>
        <end position="186"/>
    </location>
</feature>
<dbReference type="GO" id="GO:0003723">
    <property type="term" value="F:RNA binding"/>
    <property type="evidence" value="ECO:0007669"/>
    <property type="project" value="InterPro"/>
</dbReference>
<gene>
    <name evidence="5" type="ORF">CP970_01155</name>
</gene>
<dbReference type="SMART" id="SM01012">
    <property type="entry name" value="ANTAR"/>
    <property type="match status" value="1"/>
</dbReference>
<dbReference type="EMBL" id="CP023699">
    <property type="protein sequence ID" value="QEU89743.1"/>
    <property type="molecule type" value="Genomic_DNA"/>
</dbReference>
<evidence type="ECO:0000313" key="6">
    <source>
        <dbReference type="Proteomes" id="UP000325529"/>
    </source>
</evidence>
<dbReference type="CDD" id="cd07043">
    <property type="entry name" value="STAS_anti-anti-sigma_factors"/>
    <property type="match status" value="1"/>
</dbReference>
<dbReference type="Gene3D" id="3.30.750.24">
    <property type="entry name" value="STAS domain"/>
    <property type="match status" value="1"/>
</dbReference>
<dbReference type="InterPro" id="IPR036388">
    <property type="entry name" value="WH-like_DNA-bd_sf"/>
</dbReference>
<dbReference type="RefSeq" id="WP_055550918.1">
    <property type="nucleotide sequence ID" value="NZ_CP023699.1"/>
</dbReference>
<reference evidence="5 6" key="1">
    <citation type="submission" date="2017-09" db="EMBL/GenBank/DDBJ databases">
        <authorList>
            <person name="Lee N."/>
            <person name="Cho B.-K."/>
        </authorList>
    </citation>
    <scope>NUCLEOTIDE SEQUENCE [LARGE SCALE GENOMIC DNA]</scope>
    <source>
        <strain evidence="5 6">ATCC 12853</strain>
    </source>
</reference>
<proteinExistence type="inferred from homology"/>
<evidence type="ECO:0000259" key="3">
    <source>
        <dbReference type="PROSITE" id="PS50801"/>
    </source>
</evidence>
<dbReference type="AlphaFoldDB" id="A0A5J6G481"/>
<dbReference type="InterPro" id="IPR058548">
    <property type="entry name" value="MlaB-like_STAS"/>
</dbReference>
<dbReference type="PROSITE" id="PS50921">
    <property type="entry name" value="ANTAR"/>
    <property type="match status" value="1"/>
</dbReference>
<dbReference type="KEGG" id="ska:CP970_01155"/>
<keyword evidence="6" id="KW-1185">Reference proteome</keyword>
<accession>A0A5J6G481</accession>
<dbReference type="Proteomes" id="UP000325529">
    <property type="component" value="Chromosome"/>
</dbReference>
<dbReference type="InterPro" id="IPR036513">
    <property type="entry name" value="STAS_dom_sf"/>
</dbReference>
<feature type="domain" description="STAS" evidence="3">
    <location>
        <begin position="12"/>
        <end position="104"/>
    </location>
</feature>
<dbReference type="Gene3D" id="1.10.10.10">
    <property type="entry name" value="Winged helix-like DNA-binding domain superfamily/Winged helix DNA-binding domain"/>
    <property type="match status" value="1"/>
</dbReference>
<dbReference type="InterPro" id="IPR002645">
    <property type="entry name" value="STAS_dom"/>
</dbReference>
<dbReference type="InterPro" id="IPR005561">
    <property type="entry name" value="ANTAR"/>
</dbReference>
<dbReference type="PANTHER" id="PTHR33495:SF2">
    <property type="entry name" value="ANTI-SIGMA FACTOR ANTAGONIST TM_1081-RELATED"/>
    <property type="match status" value="1"/>
</dbReference>
<evidence type="ECO:0000259" key="4">
    <source>
        <dbReference type="PROSITE" id="PS50921"/>
    </source>
</evidence>
<comment type="similarity">
    <text evidence="1 2">Belongs to the anti-sigma-factor antagonist family.</text>
</comment>